<reference evidence="2" key="1">
    <citation type="submission" date="2021-06" db="EMBL/GenBank/DDBJ databases">
        <title>Comparative genomics, transcriptomics and evolutionary studies reveal genomic signatures of adaptation to plant cell wall in hemibiotrophic fungi.</title>
        <authorList>
            <consortium name="DOE Joint Genome Institute"/>
            <person name="Baroncelli R."/>
            <person name="Diaz J.F."/>
            <person name="Benocci T."/>
            <person name="Peng M."/>
            <person name="Battaglia E."/>
            <person name="Haridas S."/>
            <person name="Andreopoulos W."/>
            <person name="Labutti K."/>
            <person name="Pangilinan J."/>
            <person name="Floch G.L."/>
            <person name="Makela M.R."/>
            <person name="Henrissat B."/>
            <person name="Grigoriev I.V."/>
            <person name="Crouch J.A."/>
            <person name="De Vries R.P."/>
            <person name="Sukno S.A."/>
            <person name="Thon M.R."/>
        </authorList>
    </citation>
    <scope>NUCLEOTIDE SEQUENCE</scope>
    <source>
        <strain evidence="2">MAFF235873</strain>
    </source>
</reference>
<gene>
    <name evidence="2" type="ORF">LX32DRAFT_265501</name>
</gene>
<evidence type="ECO:0000313" key="3">
    <source>
        <dbReference type="Proteomes" id="UP001232148"/>
    </source>
</evidence>
<dbReference type="Proteomes" id="UP001232148">
    <property type="component" value="Unassembled WGS sequence"/>
</dbReference>
<name>A0AAD9H2J3_9PEZI</name>
<comment type="caution">
    <text evidence="2">The sequence shown here is derived from an EMBL/GenBank/DDBJ whole genome shotgun (WGS) entry which is preliminary data.</text>
</comment>
<dbReference type="AlphaFoldDB" id="A0AAD9H2J3"/>
<feature type="region of interest" description="Disordered" evidence="1">
    <location>
        <begin position="143"/>
        <end position="176"/>
    </location>
</feature>
<dbReference type="EMBL" id="MU843125">
    <property type="protein sequence ID" value="KAK2021215.1"/>
    <property type="molecule type" value="Genomic_DNA"/>
</dbReference>
<keyword evidence="3" id="KW-1185">Reference proteome</keyword>
<evidence type="ECO:0000256" key="1">
    <source>
        <dbReference type="SAM" id="MobiDB-lite"/>
    </source>
</evidence>
<organism evidence="2 3">
    <name type="scientific">Colletotrichum zoysiae</name>
    <dbReference type="NCBI Taxonomy" id="1216348"/>
    <lineage>
        <taxon>Eukaryota</taxon>
        <taxon>Fungi</taxon>
        <taxon>Dikarya</taxon>
        <taxon>Ascomycota</taxon>
        <taxon>Pezizomycotina</taxon>
        <taxon>Sordariomycetes</taxon>
        <taxon>Hypocreomycetidae</taxon>
        <taxon>Glomerellales</taxon>
        <taxon>Glomerellaceae</taxon>
        <taxon>Colletotrichum</taxon>
        <taxon>Colletotrichum graminicola species complex</taxon>
    </lineage>
</organism>
<evidence type="ECO:0000313" key="2">
    <source>
        <dbReference type="EMBL" id="KAK2021215.1"/>
    </source>
</evidence>
<protein>
    <submittedName>
        <fullName evidence="2">Uncharacterized protein</fullName>
    </submittedName>
</protein>
<proteinExistence type="predicted"/>
<accession>A0AAD9H2J3</accession>
<sequence length="176" mass="19804">MNTSPERSSVEDRDGLRGEWRAPKRIDNYYLAQGEAPLNIATVIGPRPWCQINPSIYLTVGKLTATINAGPVSLDDLSIPRRLEALSGRDSFGSPSDGFPGGVHYDDDAPEERRKLGFRWPTEETRHETRRHSCERAMAFLVRSFRTSTTPTKPEPQQGRYERRGSTTGSRSTRGR</sequence>
<feature type="compositionally biased region" description="Low complexity" evidence="1">
    <location>
        <begin position="166"/>
        <end position="176"/>
    </location>
</feature>
<feature type="region of interest" description="Disordered" evidence="1">
    <location>
        <begin position="88"/>
        <end position="108"/>
    </location>
</feature>